<dbReference type="OrthoDB" id="616263at2759"/>
<dbReference type="GO" id="GO:0003676">
    <property type="term" value="F:nucleic acid binding"/>
    <property type="evidence" value="ECO:0007669"/>
    <property type="project" value="InterPro"/>
</dbReference>
<dbReference type="PANTHER" id="PTHR46060">
    <property type="entry name" value="MARINER MOS1 TRANSPOSASE-LIKE PROTEIN"/>
    <property type="match status" value="1"/>
</dbReference>
<dbReference type="Gene3D" id="3.30.420.10">
    <property type="entry name" value="Ribonuclease H-like superfamily/Ribonuclease H"/>
    <property type="match status" value="1"/>
</dbReference>
<name>A0A4C1UY09_EUMVA</name>
<evidence type="ECO:0000313" key="3">
    <source>
        <dbReference type="Proteomes" id="UP000299102"/>
    </source>
</evidence>
<accession>A0A4C1UY09</accession>
<sequence length="184" mass="20618">MLNWEVLPYPPYSPDSAQSDYHLFRSMAHALSERRLTSNEDTKNGVDSWIASKDKYFFRLEIRTLPERCKKKVAEYPLTISLLLIEGFQAETALRASSVSTGRRQRPFSHRRSERTATTSEKLRNATKLFHLFNKSLKTMSLGASLRPPAPSAAPADAIMASYSFICAEAALNDRGHGKPIGLA</sequence>
<reference evidence="2 3" key="1">
    <citation type="journal article" date="2019" name="Commun. Biol.">
        <title>The bagworm genome reveals a unique fibroin gene that provides high tensile strength.</title>
        <authorList>
            <person name="Kono N."/>
            <person name="Nakamura H."/>
            <person name="Ohtoshi R."/>
            <person name="Tomita M."/>
            <person name="Numata K."/>
            <person name="Arakawa K."/>
        </authorList>
    </citation>
    <scope>NUCLEOTIDE SEQUENCE [LARGE SCALE GENOMIC DNA]</scope>
</reference>
<keyword evidence="3" id="KW-1185">Reference proteome</keyword>
<gene>
    <name evidence="2" type="ORF">EVAR_13503_1</name>
</gene>
<dbReference type="InterPro" id="IPR036397">
    <property type="entry name" value="RNaseH_sf"/>
</dbReference>
<protein>
    <submittedName>
        <fullName evidence="2">Mariner Mos1 transposase</fullName>
    </submittedName>
</protein>
<organism evidence="2 3">
    <name type="scientific">Eumeta variegata</name>
    <name type="common">Bagworm moth</name>
    <name type="synonym">Eumeta japonica</name>
    <dbReference type="NCBI Taxonomy" id="151549"/>
    <lineage>
        <taxon>Eukaryota</taxon>
        <taxon>Metazoa</taxon>
        <taxon>Ecdysozoa</taxon>
        <taxon>Arthropoda</taxon>
        <taxon>Hexapoda</taxon>
        <taxon>Insecta</taxon>
        <taxon>Pterygota</taxon>
        <taxon>Neoptera</taxon>
        <taxon>Endopterygota</taxon>
        <taxon>Lepidoptera</taxon>
        <taxon>Glossata</taxon>
        <taxon>Ditrysia</taxon>
        <taxon>Tineoidea</taxon>
        <taxon>Psychidae</taxon>
        <taxon>Oiketicinae</taxon>
        <taxon>Eumeta</taxon>
    </lineage>
</organism>
<dbReference type="EMBL" id="BGZK01000245">
    <property type="protein sequence ID" value="GBP31383.1"/>
    <property type="molecule type" value="Genomic_DNA"/>
</dbReference>
<dbReference type="PANTHER" id="PTHR46060:SF1">
    <property type="entry name" value="MARINER MOS1 TRANSPOSASE-LIKE PROTEIN"/>
    <property type="match status" value="1"/>
</dbReference>
<dbReference type="STRING" id="151549.A0A4C1UY09"/>
<evidence type="ECO:0000256" key="1">
    <source>
        <dbReference type="SAM" id="MobiDB-lite"/>
    </source>
</evidence>
<feature type="region of interest" description="Disordered" evidence="1">
    <location>
        <begin position="101"/>
        <end position="120"/>
    </location>
</feature>
<proteinExistence type="predicted"/>
<comment type="caution">
    <text evidence="2">The sequence shown here is derived from an EMBL/GenBank/DDBJ whole genome shotgun (WGS) entry which is preliminary data.</text>
</comment>
<dbReference type="Proteomes" id="UP000299102">
    <property type="component" value="Unassembled WGS sequence"/>
</dbReference>
<evidence type="ECO:0000313" key="2">
    <source>
        <dbReference type="EMBL" id="GBP31383.1"/>
    </source>
</evidence>
<feature type="compositionally biased region" description="Basic residues" evidence="1">
    <location>
        <begin position="103"/>
        <end position="113"/>
    </location>
</feature>
<dbReference type="AlphaFoldDB" id="A0A4C1UY09"/>
<dbReference type="InterPro" id="IPR052709">
    <property type="entry name" value="Transposase-MT_Hybrid"/>
</dbReference>